<dbReference type="STRING" id="98765.A0A2R6NV77"/>
<dbReference type="OrthoDB" id="309640at2759"/>
<evidence type="ECO:0000313" key="3">
    <source>
        <dbReference type="Proteomes" id="UP000186601"/>
    </source>
</evidence>
<accession>A0A2R6NV77</accession>
<comment type="caution">
    <text evidence="2">The sequence shown here is derived from an EMBL/GenBank/DDBJ whole genome shotgun (WGS) entry which is preliminary data.</text>
</comment>
<dbReference type="GO" id="GO:0005829">
    <property type="term" value="C:cytosol"/>
    <property type="evidence" value="ECO:0007669"/>
    <property type="project" value="TreeGrafter"/>
</dbReference>
<dbReference type="Proteomes" id="UP000186601">
    <property type="component" value="Unassembled WGS sequence"/>
</dbReference>
<sequence length="117" mass="12464">MPQVVRTPDALPTFPVFSQAMISRGYVYVSGNIGCKEDLKTLVEGGVQSQARAALENVSKVLQAAGSGLEHIVKANVYLTNMANFGAMNEIYEQTCIGVASLPLGADFEIECVAEIP</sequence>
<evidence type="ECO:0000256" key="1">
    <source>
        <dbReference type="ARBA" id="ARBA00010552"/>
    </source>
</evidence>
<dbReference type="SUPFAM" id="SSF55298">
    <property type="entry name" value="YjgF-like"/>
    <property type="match status" value="1"/>
</dbReference>
<dbReference type="CDD" id="cd00448">
    <property type="entry name" value="YjgF_YER057c_UK114_family"/>
    <property type="match status" value="1"/>
</dbReference>
<protein>
    <submittedName>
        <fullName evidence="2">Uncharacterized protein</fullName>
    </submittedName>
</protein>
<organism evidence="2 3">
    <name type="scientific">Hermanssonia centrifuga</name>
    <dbReference type="NCBI Taxonomy" id="98765"/>
    <lineage>
        <taxon>Eukaryota</taxon>
        <taxon>Fungi</taxon>
        <taxon>Dikarya</taxon>
        <taxon>Basidiomycota</taxon>
        <taxon>Agaricomycotina</taxon>
        <taxon>Agaricomycetes</taxon>
        <taxon>Polyporales</taxon>
        <taxon>Meruliaceae</taxon>
        <taxon>Hermanssonia</taxon>
    </lineage>
</organism>
<dbReference type="PANTHER" id="PTHR11803:SF58">
    <property type="entry name" value="PROTEIN HMF1-RELATED"/>
    <property type="match status" value="1"/>
</dbReference>
<dbReference type="InterPro" id="IPR035959">
    <property type="entry name" value="RutC-like_sf"/>
</dbReference>
<dbReference type="EMBL" id="MLYV02000795">
    <property type="protein sequence ID" value="PSR77402.1"/>
    <property type="molecule type" value="Genomic_DNA"/>
</dbReference>
<gene>
    <name evidence="2" type="ORF">PHLCEN_2v7925</name>
</gene>
<dbReference type="GO" id="GO:0005739">
    <property type="term" value="C:mitochondrion"/>
    <property type="evidence" value="ECO:0007669"/>
    <property type="project" value="TreeGrafter"/>
</dbReference>
<dbReference type="Gene3D" id="3.30.1330.40">
    <property type="entry name" value="RutC-like"/>
    <property type="match status" value="1"/>
</dbReference>
<reference evidence="2 3" key="1">
    <citation type="submission" date="2018-02" db="EMBL/GenBank/DDBJ databases">
        <title>Genome sequence of the basidiomycete white-rot fungus Phlebia centrifuga.</title>
        <authorList>
            <person name="Granchi Z."/>
            <person name="Peng M."/>
            <person name="de Vries R.P."/>
            <person name="Hilden K."/>
            <person name="Makela M.R."/>
            <person name="Grigoriev I."/>
            <person name="Riley R."/>
        </authorList>
    </citation>
    <scope>NUCLEOTIDE SEQUENCE [LARGE SCALE GENOMIC DNA]</scope>
    <source>
        <strain evidence="2 3">FBCC195</strain>
    </source>
</reference>
<evidence type="ECO:0000313" key="2">
    <source>
        <dbReference type="EMBL" id="PSR77402.1"/>
    </source>
</evidence>
<comment type="similarity">
    <text evidence="1">Belongs to the RutC family.</text>
</comment>
<name>A0A2R6NV77_9APHY</name>
<dbReference type="FunFam" id="3.30.1330.40:FF:000001">
    <property type="entry name" value="L-PSP family endoribonuclease"/>
    <property type="match status" value="1"/>
</dbReference>
<dbReference type="GO" id="GO:0019239">
    <property type="term" value="F:deaminase activity"/>
    <property type="evidence" value="ECO:0007669"/>
    <property type="project" value="TreeGrafter"/>
</dbReference>
<dbReference type="AlphaFoldDB" id="A0A2R6NV77"/>
<dbReference type="PANTHER" id="PTHR11803">
    <property type="entry name" value="2-IMINOBUTANOATE/2-IMINOPROPANOATE DEAMINASE RIDA"/>
    <property type="match status" value="1"/>
</dbReference>
<dbReference type="Pfam" id="PF01042">
    <property type="entry name" value="Ribonuc_L-PSP"/>
    <property type="match status" value="1"/>
</dbReference>
<keyword evidence="3" id="KW-1185">Reference proteome</keyword>
<proteinExistence type="inferred from homology"/>
<dbReference type="InterPro" id="IPR006175">
    <property type="entry name" value="YjgF/YER057c/UK114"/>
</dbReference>